<feature type="region of interest" description="Disordered" evidence="1">
    <location>
        <begin position="1"/>
        <end position="109"/>
    </location>
</feature>
<dbReference type="VEuPathDB" id="TriTrypDB:LPAL13_200009700"/>
<dbReference type="AlphaFoldDB" id="A0A088S7I5"/>
<reference evidence="2 3" key="1">
    <citation type="journal article" date="2015" name="Sci. Rep.">
        <title>The genome of Leishmania panamensis: insights into genomics of the L. (Viannia) subgenus.</title>
        <authorList>
            <person name="Llanes A."/>
            <person name="Restrepo C.M."/>
            <person name="Vecchio G.D."/>
            <person name="Anguizola F.J."/>
            <person name="Lleonart R."/>
        </authorList>
    </citation>
    <scope>NUCLEOTIDE SEQUENCE [LARGE SCALE GENOMIC DNA]</scope>
    <source>
        <strain evidence="2 3">MHOM/PA/94/PSC-1</strain>
    </source>
</reference>
<gene>
    <name evidence="2" type="ORF">LPMP_200540</name>
</gene>
<dbReference type="Proteomes" id="UP000063063">
    <property type="component" value="Chromosome 20"/>
</dbReference>
<feature type="compositionally biased region" description="Pro residues" evidence="1">
    <location>
        <begin position="677"/>
        <end position="694"/>
    </location>
</feature>
<feature type="region of interest" description="Disordered" evidence="1">
    <location>
        <begin position="479"/>
        <end position="515"/>
    </location>
</feature>
<dbReference type="KEGG" id="lpan:LPMP_200540"/>
<feature type="compositionally biased region" description="Low complexity" evidence="1">
    <location>
        <begin position="647"/>
        <end position="658"/>
    </location>
</feature>
<evidence type="ECO:0000313" key="3">
    <source>
        <dbReference type="Proteomes" id="UP000063063"/>
    </source>
</evidence>
<dbReference type="EMBL" id="CP009389">
    <property type="protein sequence ID" value="AIN97546.1"/>
    <property type="molecule type" value="Genomic_DNA"/>
</dbReference>
<dbReference type="OrthoDB" id="265987at2759"/>
<feature type="compositionally biased region" description="Polar residues" evidence="1">
    <location>
        <begin position="277"/>
        <end position="286"/>
    </location>
</feature>
<organism evidence="2 3">
    <name type="scientific">Leishmania panamensis</name>
    <dbReference type="NCBI Taxonomy" id="5679"/>
    <lineage>
        <taxon>Eukaryota</taxon>
        <taxon>Discoba</taxon>
        <taxon>Euglenozoa</taxon>
        <taxon>Kinetoplastea</taxon>
        <taxon>Metakinetoplastina</taxon>
        <taxon>Trypanosomatida</taxon>
        <taxon>Trypanosomatidae</taxon>
        <taxon>Leishmaniinae</taxon>
        <taxon>Leishmania</taxon>
        <taxon>Leishmania guyanensis species complex</taxon>
    </lineage>
</organism>
<feature type="compositionally biased region" description="Basic and acidic residues" evidence="1">
    <location>
        <begin position="431"/>
        <end position="440"/>
    </location>
</feature>
<name>A0A088S7I5_LEIPA</name>
<protein>
    <submittedName>
        <fullName evidence="2">Uncharacterized protein</fullName>
    </submittedName>
</protein>
<dbReference type="GeneID" id="22574261"/>
<sequence length="694" mass="73271">MGSCCCVSDSADDAEATVPLPPRKTNITAQLPSPAYPSLSKPTVDLTPESPPGPVKRSLSTISVLRMNDTKEASRTATPAARPDAIKQHHTTSFSSSTPAAGPPAAQTHRNMLTSSPLRLSPTLRVVRENEPSDNLDAVVFSDPEPMSTKKSTPCATEEIHQIMPTAHRSESETAKQLLVAAAVPTPSSADVTPERATDPTAIPREEEGRTRGPSTAQVDEVPPTPKEESNKALPADDARVLQRAPPPPPPPASVSPVTPMEAGQDGEKHSIDEVHQTYQEATNSATRKDSVTVADEDEEGAEGQQESNPLADIIRTWQENQKHHPTTLSIEAAEDAPLEINRDKVNSPLSVATEAHAKGKPSRPSPLPPSESVNGGNLNDSDDDVKATPKASMATTVATEQVDGPTSDPVYNNLQQHQWSALTKRGELHGILSNKRESHTNLTTSEQKPNAAESSCADEAQLTQQACSIMELSQMEPISWSKERLPEGTPLQGKNSHEADVSPSLYHPRRLGTDVPGRTECAAASEVTCKISTAAAFSDLFSGETKVEEQGVARGHGDDAEKPIIFTATSERGRELEAVEVKSNHVEGTPTMDKVPVHTTGNTDVVDKPQSIAGNAVPSVALGASIGTADQPIASPEQHATSALQAAENSASGGAEAPHSKPPLILCHSSDEAHATPPPSRPAPPSIMSPSPA</sequence>
<proteinExistence type="predicted"/>
<evidence type="ECO:0000256" key="1">
    <source>
        <dbReference type="SAM" id="MobiDB-lite"/>
    </source>
</evidence>
<feature type="region of interest" description="Disordered" evidence="1">
    <location>
        <begin position="587"/>
        <end position="612"/>
    </location>
</feature>
<dbReference type="VEuPathDB" id="TriTrypDB:LPMP_200540"/>
<evidence type="ECO:0000313" key="2">
    <source>
        <dbReference type="EMBL" id="AIN97546.1"/>
    </source>
</evidence>
<feature type="region of interest" description="Disordered" evidence="1">
    <location>
        <begin position="629"/>
        <end position="694"/>
    </location>
</feature>
<dbReference type="RefSeq" id="XP_010698253.1">
    <property type="nucleotide sequence ID" value="XM_010699951.1"/>
</dbReference>
<feature type="region of interest" description="Disordered" evidence="1">
    <location>
        <begin position="431"/>
        <end position="460"/>
    </location>
</feature>
<feature type="compositionally biased region" description="Basic and acidic residues" evidence="1">
    <location>
        <begin position="226"/>
        <end position="241"/>
    </location>
</feature>
<feature type="region of interest" description="Disordered" evidence="1">
    <location>
        <begin position="182"/>
        <end position="416"/>
    </location>
</feature>
<dbReference type="eggNOG" id="ENOG502SMN5">
    <property type="taxonomic scope" value="Eukaryota"/>
</dbReference>
<feature type="compositionally biased region" description="Pro residues" evidence="1">
    <location>
        <begin position="245"/>
        <end position="254"/>
    </location>
</feature>
<keyword evidence="3" id="KW-1185">Reference proteome</keyword>
<feature type="region of interest" description="Disordered" evidence="1">
    <location>
        <begin position="136"/>
        <end position="156"/>
    </location>
</feature>
<feature type="compositionally biased region" description="Basic and acidic residues" evidence="1">
    <location>
        <begin position="193"/>
        <end position="211"/>
    </location>
</feature>
<accession>A0A088S7I5</accession>
<feature type="compositionally biased region" description="Basic and acidic residues" evidence="1">
    <location>
        <begin position="266"/>
        <end position="276"/>
    </location>
</feature>
<feature type="compositionally biased region" description="Low complexity" evidence="1">
    <location>
        <begin position="91"/>
        <end position="109"/>
    </location>
</feature>